<dbReference type="Gene3D" id="3.40.50.720">
    <property type="entry name" value="NAD(P)-binding Rossmann-like Domain"/>
    <property type="match status" value="1"/>
</dbReference>
<protein>
    <submittedName>
        <fullName evidence="1">Uncharacterized protein</fullName>
    </submittedName>
</protein>
<comment type="caution">
    <text evidence="1">The sequence shown here is derived from an EMBL/GenBank/DDBJ whole genome shotgun (WGS) entry which is preliminary data.</text>
</comment>
<sequence length="64" mass="6483">MCRRHRSSSRCSTLAIGGTRSLAAEAGACTVATVRQGPSVVALLLSPDAAWLTGQNLTADGGLV</sequence>
<dbReference type="RefSeq" id="WP_179823487.1">
    <property type="nucleotide sequence ID" value="NZ_JACCCO010000002.1"/>
</dbReference>
<reference evidence="1 2" key="1">
    <citation type="submission" date="2020-07" db="EMBL/GenBank/DDBJ databases">
        <title>Sequencing the genomes of 1000 actinobacteria strains.</title>
        <authorList>
            <person name="Klenk H.-P."/>
        </authorList>
    </citation>
    <scope>NUCLEOTIDE SEQUENCE [LARGE SCALE GENOMIC DNA]</scope>
    <source>
        <strain evidence="1 2">DSM 45763</strain>
    </source>
</reference>
<accession>A0A852V2M1</accession>
<gene>
    <name evidence="1" type="ORF">HDA43_003794</name>
</gene>
<dbReference type="SUPFAM" id="SSF51735">
    <property type="entry name" value="NAD(P)-binding Rossmann-fold domains"/>
    <property type="match status" value="1"/>
</dbReference>
<dbReference type="Proteomes" id="UP000576393">
    <property type="component" value="Unassembled WGS sequence"/>
</dbReference>
<proteinExistence type="predicted"/>
<evidence type="ECO:0000313" key="2">
    <source>
        <dbReference type="Proteomes" id="UP000576393"/>
    </source>
</evidence>
<organism evidence="1 2">
    <name type="scientific">Streptosporangium sandarakinum</name>
    <dbReference type="NCBI Taxonomy" id="1260955"/>
    <lineage>
        <taxon>Bacteria</taxon>
        <taxon>Bacillati</taxon>
        <taxon>Actinomycetota</taxon>
        <taxon>Actinomycetes</taxon>
        <taxon>Streptosporangiales</taxon>
        <taxon>Streptosporangiaceae</taxon>
        <taxon>Streptosporangium</taxon>
    </lineage>
</organism>
<dbReference type="EMBL" id="JACCCO010000002">
    <property type="protein sequence ID" value="NYF41593.1"/>
    <property type="molecule type" value="Genomic_DNA"/>
</dbReference>
<evidence type="ECO:0000313" key="1">
    <source>
        <dbReference type="EMBL" id="NYF41593.1"/>
    </source>
</evidence>
<dbReference type="AlphaFoldDB" id="A0A852V2M1"/>
<name>A0A852V2M1_9ACTN</name>
<keyword evidence="2" id="KW-1185">Reference proteome</keyword>
<dbReference type="InterPro" id="IPR036291">
    <property type="entry name" value="NAD(P)-bd_dom_sf"/>
</dbReference>